<feature type="compositionally biased region" description="Polar residues" evidence="1">
    <location>
        <begin position="59"/>
        <end position="73"/>
    </location>
</feature>
<evidence type="ECO:0000313" key="3">
    <source>
        <dbReference type="Proteomes" id="UP001303160"/>
    </source>
</evidence>
<evidence type="ECO:0000256" key="1">
    <source>
        <dbReference type="SAM" id="MobiDB-lite"/>
    </source>
</evidence>
<gene>
    <name evidence="2" type="ORF">QBC40DRAFT_169534</name>
</gene>
<evidence type="ECO:0000313" key="2">
    <source>
        <dbReference type="EMBL" id="KAK4202325.1"/>
    </source>
</evidence>
<feature type="region of interest" description="Disordered" evidence="1">
    <location>
        <begin position="1"/>
        <end position="95"/>
    </location>
</feature>
<feature type="region of interest" description="Disordered" evidence="1">
    <location>
        <begin position="183"/>
        <end position="278"/>
    </location>
</feature>
<proteinExistence type="predicted"/>
<reference evidence="2" key="2">
    <citation type="submission" date="2023-05" db="EMBL/GenBank/DDBJ databases">
        <authorList>
            <consortium name="Lawrence Berkeley National Laboratory"/>
            <person name="Steindorff A."/>
            <person name="Hensen N."/>
            <person name="Bonometti L."/>
            <person name="Westerberg I."/>
            <person name="Brannstrom I.O."/>
            <person name="Guillou S."/>
            <person name="Cros-Aarteil S."/>
            <person name="Calhoun S."/>
            <person name="Haridas S."/>
            <person name="Kuo A."/>
            <person name="Mondo S."/>
            <person name="Pangilinan J."/>
            <person name="Riley R."/>
            <person name="Labutti K."/>
            <person name="Andreopoulos B."/>
            <person name="Lipzen A."/>
            <person name="Chen C."/>
            <person name="Yanf M."/>
            <person name="Daum C."/>
            <person name="Ng V."/>
            <person name="Clum A."/>
            <person name="Ohm R."/>
            <person name="Martin F."/>
            <person name="Silar P."/>
            <person name="Natvig D."/>
            <person name="Lalanne C."/>
            <person name="Gautier V."/>
            <person name="Ament-Velasquez S.L."/>
            <person name="Kruys A."/>
            <person name="Hutchinson M.I."/>
            <person name="Powell A.J."/>
            <person name="Barry K."/>
            <person name="Miller A.N."/>
            <person name="Grigoriev I.V."/>
            <person name="Debuchy R."/>
            <person name="Gladieux P."/>
            <person name="Thoren M.H."/>
            <person name="Johannesson H."/>
        </authorList>
    </citation>
    <scope>NUCLEOTIDE SEQUENCE</scope>
    <source>
        <strain evidence="2">CBS 315.58</strain>
    </source>
</reference>
<keyword evidence="3" id="KW-1185">Reference proteome</keyword>
<organism evidence="2 3">
    <name type="scientific">Triangularia verruculosa</name>
    <dbReference type="NCBI Taxonomy" id="2587418"/>
    <lineage>
        <taxon>Eukaryota</taxon>
        <taxon>Fungi</taxon>
        <taxon>Dikarya</taxon>
        <taxon>Ascomycota</taxon>
        <taxon>Pezizomycotina</taxon>
        <taxon>Sordariomycetes</taxon>
        <taxon>Sordariomycetidae</taxon>
        <taxon>Sordariales</taxon>
        <taxon>Podosporaceae</taxon>
        <taxon>Triangularia</taxon>
    </lineage>
</organism>
<comment type="caution">
    <text evidence="2">The sequence shown here is derived from an EMBL/GenBank/DDBJ whole genome shotgun (WGS) entry which is preliminary data.</text>
</comment>
<dbReference type="EMBL" id="MU863898">
    <property type="protein sequence ID" value="KAK4202325.1"/>
    <property type="molecule type" value="Genomic_DNA"/>
</dbReference>
<dbReference type="Proteomes" id="UP001303160">
    <property type="component" value="Unassembled WGS sequence"/>
</dbReference>
<protein>
    <submittedName>
        <fullName evidence="2">Uncharacterized protein</fullName>
    </submittedName>
</protein>
<dbReference type="AlphaFoldDB" id="A0AAN6XN90"/>
<accession>A0AAN6XN90</accession>
<feature type="compositionally biased region" description="Basic and acidic residues" evidence="1">
    <location>
        <begin position="221"/>
        <end position="231"/>
    </location>
</feature>
<name>A0AAN6XN90_9PEZI</name>
<sequence length="278" mass="29592">MGQKSSCLAHKHSAPPGTASAEHHRQTENGTAHDLLQDIARKSKLQPRGMSADSPNGRIGSNSSKHISEQNGNAVAENETRERLNTTSTEDVDTETSFAPAVVQEVVKPHVHEIRQEEIHRDIHVHTNHTIIQPVFDLEALPPKHFVPDENGNLVEVSESDLPACTGQNAQWHIAAGPVPRSLETQQHDAPGNAALSSTTTGPDNSSGSAHDSDSVSLTDSVKENSRKGSYDGEAVPSDQKNTVPKLATVQAKGGKTKKSSRLPKPSTPAPAIAATAK</sequence>
<reference evidence="2" key="1">
    <citation type="journal article" date="2023" name="Mol. Phylogenet. Evol.">
        <title>Genome-scale phylogeny and comparative genomics of the fungal order Sordariales.</title>
        <authorList>
            <person name="Hensen N."/>
            <person name="Bonometti L."/>
            <person name="Westerberg I."/>
            <person name="Brannstrom I.O."/>
            <person name="Guillou S."/>
            <person name="Cros-Aarteil S."/>
            <person name="Calhoun S."/>
            <person name="Haridas S."/>
            <person name="Kuo A."/>
            <person name="Mondo S."/>
            <person name="Pangilinan J."/>
            <person name="Riley R."/>
            <person name="LaButti K."/>
            <person name="Andreopoulos B."/>
            <person name="Lipzen A."/>
            <person name="Chen C."/>
            <person name="Yan M."/>
            <person name="Daum C."/>
            <person name="Ng V."/>
            <person name="Clum A."/>
            <person name="Steindorff A."/>
            <person name="Ohm R.A."/>
            <person name="Martin F."/>
            <person name="Silar P."/>
            <person name="Natvig D.O."/>
            <person name="Lalanne C."/>
            <person name="Gautier V."/>
            <person name="Ament-Velasquez S.L."/>
            <person name="Kruys A."/>
            <person name="Hutchinson M.I."/>
            <person name="Powell A.J."/>
            <person name="Barry K."/>
            <person name="Miller A.N."/>
            <person name="Grigoriev I.V."/>
            <person name="Debuchy R."/>
            <person name="Gladieux P."/>
            <person name="Hiltunen Thoren M."/>
            <person name="Johannesson H."/>
        </authorList>
    </citation>
    <scope>NUCLEOTIDE SEQUENCE</scope>
    <source>
        <strain evidence="2">CBS 315.58</strain>
    </source>
</reference>